<keyword evidence="9 17" id="KW-1133">Transmembrane helix</keyword>
<keyword evidence="12 15" id="KW-0675">Receptor</keyword>
<dbReference type="Pfam" id="PF13855">
    <property type="entry name" value="LRR_8"/>
    <property type="match status" value="2"/>
</dbReference>
<dbReference type="PANTHER" id="PTHR24365">
    <property type="entry name" value="TOLL-LIKE RECEPTOR"/>
    <property type="match status" value="1"/>
</dbReference>
<keyword evidence="6 18" id="KW-0732">Signal</keyword>
<evidence type="ECO:0000256" key="8">
    <source>
        <dbReference type="ARBA" id="ARBA00022859"/>
    </source>
</evidence>
<dbReference type="GO" id="GO:0005886">
    <property type="term" value="C:plasma membrane"/>
    <property type="evidence" value="ECO:0000318"/>
    <property type="project" value="GO_Central"/>
</dbReference>
<dbReference type="PANTHER" id="PTHR24365:SF549">
    <property type="entry name" value="TOLL-LIKE RECEPTOR 2"/>
    <property type="match status" value="1"/>
</dbReference>
<keyword evidence="20" id="KW-1185">Reference proteome</keyword>
<dbReference type="GeneID" id="108700394"/>
<dbReference type="InterPro" id="IPR032675">
    <property type="entry name" value="LRR_dom_sf"/>
</dbReference>
<dbReference type="SMART" id="SM00369">
    <property type="entry name" value="LRR_TYP"/>
    <property type="match status" value="6"/>
</dbReference>
<evidence type="ECO:0000313" key="20">
    <source>
        <dbReference type="Proteomes" id="UP000186698"/>
    </source>
</evidence>
<keyword evidence="7" id="KW-0677">Repeat</keyword>
<keyword evidence="4" id="KW-0433">Leucine-rich repeat</keyword>
<evidence type="ECO:0000256" key="10">
    <source>
        <dbReference type="ARBA" id="ARBA00023027"/>
    </source>
</evidence>
<dbReference type="FunFam" id="3.40.50.10140:FF:000001">
    <property type="entry name" value="Toll-like receptor 2"/>
    <property type="match status" value="1"/>
</dbReference>
<keyword evidence="3 15" id="KW-0399">Innate immunity</keyword>
<feature type="domain" description="TIR" evidence="19">
    <location>
        <begin position="658"/>
        <end position="801"/>
    </location>
</feature>
<dbReference type="InterPro" id="IPR001611">
    <property type="entry name" value="Leu-rich_rpt"/>
</dbReference>
<keyword evidence="11 17" id="KW-0472">Membrane</keyword>
<dbReference type="InterPro" id="IPR035897">
    <property type="entry name" value="Toll_tir_struct_dom_sf"/>
</dbReference>
<evidence type="ECO:0000256" key="9">
    <source>
        <dbReference type="ARBA" id="ARBA00022989"/>
    </source>
</evidence>
<evidence type="ECO:0000256" key="18">
    <source>
        <dbReference type="SAM" id="SignalP"/>
    </source>
</evidence>
<dbReference type="Gene3D" id="3.80.10.10">
    <property type="entry name" value="Ribonuclease Inhibitor"/>
    <property type="match status" value="1"/>
</dbReference>
<dbReference type="PIRSF" id="PIRSF037595">
    <property type="entry name" value="Toll-like_receptor"/>
    <property type="match status" value="1"/>
</dbReference>
<dbReference type="GO" id="GO:0004888">
    <property type="term" value="F:transmembrane signaling receptor activity"/>
    <property type="evidence" value="ECO:0007669"/>
    <property type="project" value="InterPro"/>
</dbReference>
<evidence type="ECO:0000256" key="13">
    <source>
        <dbReference type="ARBA" id="ARBA00023180"/>
    </source>
</evidence>
<dbReference type="GO" id="GO:0045087">
    <property type="term" value="P:innate immune response"/>
    <property type="evidence" value="ECO:0007669"/>
    <property type="project" value="UniProtKB-UniRule"/>
</dbReference>
<dbReference type="KEGG" id="xla:108700394"/>
<keyword evidence="16" id="KW-1015">Disulfide bond</keyword>
<organism evidence="20 22">
    <name type="scientific">Xenopus laevis</name>
    <name type="common">African clawed frog</name>
    <dbReference type="NCBI Taxonomy" id="8355"/>
    <lineage>
        <taxon>Eukaryota</taxon>
        <taxon>Metazoa</taxon>
        <taxon>Chordata</taxon>
        <taxon>Craniata</taxon>
        <taxon>Vertebrata</taxon>
        <taxon>Euteleostomi</taxon>
        <taxon>Amphibia</taxon>
        <taxon>Batrachia</taxon>
        <taxon>Anura</taxon>
        <taxon>Pipoidea</taxon>
        <taxon>Pipidae</taxon>
        <taxon>Xenopodinae</taxon>
        <taxon>Xenopus</taxon>
        <taxon>Xenopus</taxon>
    </lineage>
</organism>
<evidence type="ECO:0000256" key="16">
    <source>
        <dbReference type="PIRSR" id="PIRSR037595-2"/>
    </source>
</evidence>
<dbReference type="GO" id="GO:0002224">
    <property type="term" value="P:toll-like receptor signaling pathway"/>
    <property type="evidence" value="ECO:0000318"/>
    <property type="project" value="GO_Central"/>
</dbReference>
<keyword evidence="10" id="KW-0520">NAD</keyword>
<dbReference type="RefSeq" id="XP_041430469.1">
    <property type="nucleotide sequence ID" value="XM_041574535.1"/>
</dbReference>
<keyword evidence="5 17" id="KW-0812">Transmembrane</keyword>
<evidence type="ECO:0000313" key="22">
    <source>
        <dbReference type="RefSeq" id="XP_041430469.1"/>
    </source>
</evidence>
<evidence type="ECO:0000256" key="2">
    <source>
        <dbReference type="ARBA" id="ARBA00009634"/>
    </source>
</evidence>
<evidence type="ECO:0000256" key="4">
    <source>
        <dbReference type="ARBA" id="ARBA00022614"/>
    </source>
</evidence>
<feature type="chain" id="PRO_5044692428" evidence="18">
    <location>
        <begin position="34"/>
        <end position="838"/>
    </location>
</feature>
<evidence type="ECO:0000259" key="19">
    <source>
        <dbReference type="PROSITE" id="PS50104"/>
    </source>
</evidence>
<evidence type="ECO:0000256" key="7">
    <source>
        <dbReference type="ARBA" id="ARBA00022737"/>
    </source>
</evidence>
<dbReference type="OrthoDB" id="1081807at2759"/>
<comment type="similarity">
    <text evidence="2 15">Belongs to the Toll-like receptor family.</text>
</comment>
<dbReference type="PROSITE" id="PS51450">
    <property type="entry name" value="LRR"/>
    <property type="match status" value="1"/>
</dbReference>
<feature type="transmembrane region" description="Helical" evidence="17">
    <location>
        <begin position="607"/>
        <end position="628"/>
    </location>
</feature>
<dbReference type="SUPFAM" id="SSF52200">
    <property type="entry name" value="Toll/Interleukin receptor TIR domain"/>
    <property type="match status" value="1"/>
</dbReference>
<name>A0A8J1LMT2_XENLA</name>
<feature type="disulfide bond" evidence="16">
    <location>
        <begin position="364"/>
        <end position="393"/>
    </location>
</feature>
<evidence type="ECO:0000313" key="21">
    <source>
        <dbReference type="RefSeq" id="XP_041430468.1"/>
    </source>
</evidence>
<reference evidence="21 22" key="1">
    <citation type="submission" date="2025-04" db="UniProtKB">
        <authorList>
            <consortium name="RefSeq"/>
        </authorList>
    </citation>
    <scope>IDENTIFICATION</scope>
    <source>
        <strain evidence="21 22">J_2021</strain>
        <tissue evidence="21 22">Erythrocytes</tissue>
    </source>
</reference>
<dbReference type="InterPro" id="IPR000157">
    <property type="entry name" value="TIR_dom"/>
</dbReference>
<evidence type="ECO:0000256" key="1">
    <source>
        <dbReference type="ARBA" id="ARBA00004479"/>
    </source>
</evidence>
<proteinExistence type="inferred from homology"/>
<evidence type="ECO:0000256" key="5">
    <source>
        <dbReference type="ARBA" id="ARBA00022692"/>
    </source>
</evidence>
<dbReference type="RefSeq" id="XP_041430468.1">
    <property type="nucleotide sequence ID" value="XM_041574534.1"/>
</dbReference>
<sequence>MPSARCEDHGHVLTQQKVTICFLLLNLVKWISGQNPCQNDSTNRYANCQGQNLVEVPKDLPITIERLDLSYNRLFQIKFDDFSAYTNLRALNLSFNNISTIERGSFASNAFLRNMTLFNNSLTEIPSTLFEPLLLLEFLDLSNNLYNYSTLGKVFETLVNLQYLSIGGPLVSKVLKNDFAPIKNISLKKFSLKTMSSIGFYEPGAFKVLKTRILWLDIALDANVQALPLMLKDLAGKSIDSLRFRKLFEFTHNTDARGLFCGFADIKIRELIFYRGTFTENLLHQALHSIQKSVIQDLLLLSVKFDRSLNTNRTHILFDHLYLNSLVLKDISGPRIFRFDWTFTWFSKVRNLHINSVNFEYVPCSAWSQMGNLERLDVSSNQLLGTNLYNPLCRDGGLPKLDTFIARSNKLQSLRLISLLTANWPRLAKLDLTSNYLGAINEVCTWIPNITTLILKDNTLKMGMFQCLPTSVELLDLSNSELQWLDMSYFNRATNLKELILSQNRLTFMSSEWRNPNLQVLHLEGNSISLIDEGTFKDLPSLRRLTAGENPYDCTCDLYAFFSSLQKDNEMLLVDWPQGYHCFHPQNLRDINIQHYAPGRVECDVRLVIAISVSTTAVVIIFFMFLCWRFDVPWYLRMTLRIVKSKYRSKKPNHSRDYNYHAFISYSHSDADWVRGELLYRLESCSPPYRVCIHERDFLPGRWIIDNIIENIENSRKTIFVLSHNFVNSEWCNYELYFAHQRAIGHSFEDVILVVKEKVTMEDLPKRFQKLRKMLRTKTYLEWPSEPSKQHFFWIQLKSILGETSFTDQEGLSVLNENVVWNPYYVSISYSNVNLPGI</sequence>
<dbReference type="GO" id="GO:0038023">
    <property type="term" value="F:signaling receptor activity"/>
    <property type="evidence" value="ECO:0000318"/>
    <property type="project" value="GO_Central"/>
</dbReference>
<dbReference type="SUPFAM" id="SSF52058">
    <property type="entry name" value="L domain-like"/>
    <property type="match status" value="2"/>
</dbReference>
<dbReference type="SMART" id="SM00255">
    <property type="entry name" value="TIR"/>
    <property type="match status" value="1"/>
</dbReference>
<evidence type="ECO:0000256" key="6">
    <source>
        <dbReference type="ARBA" id="ARBA00022729"/>
    </source>
</evidence>
<dbReference type="Pfam" id="PF01582">
    <property type="entry name" value="TIR"/>
    <property type="match status" value="1"/>
</dbReference>
<evidence type="ECO:0000256" key="17">
    <source>
        <dbReference type="SAM" id="Phobius"/>
    </source>
</evidence>
<keyword evidence="8 15" id="KW-0391">Immunity</keyword>
<feature type="signal peptide" evidence="18">
    <location>
        <begin position="1"/>
        <end position="33"/>
    </location>
</feature>
<dbReference type="Gene3D" id="3.40.50.10140">
    <property type="entry name" value="Toll/interleukin-1 receptor homology (TIR) domain"/>
    <property type="match status" value="1"/>
</dbReference>
<keyword evidence="13" id="KW-0325">Glycoprotein</keyword>
<evidence type="ECO:0000256" key="3">
    <source>
        <dbReference type="ARBA" id="ARBA00022588"/>
    </source>
</evidence>
<dbReference type="FunFam" id="3.80.10.10:FF:000046">
    <property type="entry name" value="Toll-like receptor 2"/>
    <property type="match status" value="1"/>
</dbReference>
<evidence type="ECO:0000256" key="14">
    <source>
        <dbReference type="ARBA" id="ARBA00023198"/>
    </source>
</evidence>
<gene>
    <name evidence="21 22" type="primary">LOC108700394</name>
</gene>
<dbReference type="InterPro" id="IPR003591">
    <property type="entry name" value="Leu-rich_rpt_typical-subtyp"/>
</dbReference>
<evidence type="ECO:0000256" key="11">
    <source>
        <dbReference type="ARBA" id="ARBA00023136"/>
    </source>
</evidence>
<dbReference type="Proteomes" id="UP000186698">
    <property type="component" value="Chromosome 8S"/>
</dbReference>
<comment type="subcellular location">
    <subcellularLocation>
        <location evidence="1">Membrane</location>
        <topology evidence="1">Single-pass type I membrane protein</topology>
    </subcellularLocation>
</comment>
<accession>A0A8J1LMT2</accession>
<dbReference type="GO" id="GO:0006954">
    <property type="term" value="P:inflammatory response"/>
    <property type="evidence" value="ECO:0000318"/>
    <property type="project" value="GO_Central"/>
</dbReference>
<dbReference type="PROSITE" id="PS50104">
    <property type="entry name" value="TIR"/>
    <property type="match status" value="1"/>
</dbReference>
<keyword evidence="14 15" id="KW-0395">Inflammatory response</keyword>
<feature type="disulfide bond" evidence="16">
    <location>
        <begin position="444"/>
        <end position="467"/>
    </location>
</feature>
<protein>
    <submittedName>
        <fullName evidence="21 22">Toll-like receptor 2</fullName>
    </submittedName>
</protein>
<dbReference type="PRINTS" id="PR01537">
    <property type="entry name" value="INTRLKN1R1F"/>
</dbReference>
<dbReference type="AlphaFoldDB" id="A0A8J1LMT2"/>
<evidence type="ECO:0000256" key="12">
    <source>
        <dbReference type="ARBA" id="ARBA00023170"/>
    </source>
</evidence>
<evidence type="ECO:0000256" key="15">
    <source>
        <dbReference type="PIRNR" id="PIRNR037595"/>
    </source>
</evidence>
<dbReference type="InterPro" id="IPR017241">
    <property type="entry name" value="Toll-like_receptor"/>
</dbReference>